<dbReference type="AlphaFoldDB" id="A0A5N5WRW8"/>
<gene>
    <name evidence="2" type="ORF">BDV29DRAFT_42806</name>
</gene>
<name>A0A5N5WRW8_9EURO</name>
<dbReference type="CDD" id="cd00448">
    <property type="entry name" value="YjgF_YER057c_UK114_family"/>
    <property type="match status" value="1"/>
</dbReference>
<dbReference type="Gene3D" id="3.30.1330.40">
    <property type="entry name" value="RutC-like"/>
    <property type="match status" value="1"/>
</dbReference>
<keyword evidence="3" id="KW-1185">Reference proteome</keyword>
<dbReference type="GO" id="GO:0005829">
    <property type="term" value="C:cytosol"/>
    <property type="evidence" value="ECO:0007669"/>
    <property type="project" value="TreeGrafter"/>
</dbReference>
<dbReference type="EMBL" id="ML732320">
    <property type="protein sequence ID" value="KAB8069954.1"/>
    <property type="molecule type" value="Genomic_DNA"/>
</dbReference>
<evidence type="ECO:0000256" key="1">
    <source>
        <dbReference type="ARBA" id="ARBA00010552"/>
    </source>
</evidence>
<dbReference type="OrthoDB" id="309640at2759"/>
<sequence>MWKPNRTPVLTENAPPPAPFLSQAIVAGNMIYCSGQVGVNPSTGKMVEGSVQERTKQVLQNLRAVLEAGGSSVPDVVKVNIFLADMGDFAAVNEVYDSFFPHPKPARTCVAVKTLPLGTDVEIECTGLVTRKARGDSRL</sequence>
<dbReference type="NCBIfam" id="TIGR00004">
    <property type="entry name" value="Rid family detoxifying hydrolase"/>
    <property type="match status" value="1"/>
</dbReference>
<dbReference type="InterPro" id="IPR006056">
    <property type="entry name" value="RidA"/>
</dbReference>
<organism evidence="2 3">
    <name type="scientific">Aspergillus leporis</name>
    <dbReference type="NCBI Taxonomy" id="41062"/>
    <lineage>
        <taxon>Eukaryota</taxon>
        <taxon>Fungi</taxon>
        <taxon>Dikarya</taxon>
        <taxon>Ascomycota</taxon>
        <taxon>Pezizomycotina</taxon>
        <taxon>Eurotiomycetes</taxon>
        <taxon>Eurotiomycetidae</taxon>
        <taxon>Eurotiales</taxon>
        <taxon>Aspergillaceae</taxon>
        <taxon>Aspergillus</taxon>
        <taxon>Aspergillus subgen. Circumdati</taxon>
    </lineage>
</organism>
<dbReference type="SUPFAM" id="SSF55298">
    <property type="entry name" value="YjgF-like"/>
    <property type="match status" value="1"/>
</dbReference>
<evidence type="ECO:0000313" key="3">
    <source>
        <dbReference type="Proteomes" id="UP000326565"/>
    </source>
</evidence>
<reference evidence="2 3" key="1">
    <citation type="submission" date="2019-04" db="EMBL/GenBank/DDBJ databases">
        <title>Friends and foes A comparative genomics study of 23 Aspergillus species from section Flavi.</title>
        <authorList>
            <consortium name="DOE Joint Genome Institute"/>
            <person name="Kjaerbolling I."/>
            <person name="Vesth T."/>
            <person name="Frisvad J.C."/>
            <person name="Nybo J.L."/>
            <person name="Theobald S."/>
            <person name="Kildgaard S."/>
            <person name="Isbrandt T."/>
            <person name="Kuo A."/>
            <person name="Sato A."/>
            <person name="Lyhne E.K."/>
            <person name="Kogle M.E."/>
            <person name="Wiebenga A."/>
            <person name="Kun R.S."/>
            <person name="Lubbers R.J."/>
            <person name="Makela M.R."/>
            <person name="Barry K."/>
            <person name="Chovatia M."/>
            <person name="Clum A."/>
            <person name="Daum C."/>
            <person name="Haridas S."/>
            <person name="He G."/>
            <person name="LaButti K."/>
            <person name="Lipzen A."/>
            <person name="Mondo S."/>
            <person name="Riley R."/>
            <person name="Salamov A."/>
            <person name="Simmons B.A."/>
            <person name="Magnuson J.K."/>
            <person name="Henrissat B."/>
            <person name="Mortensen U.H."/>
            <person name="Larsen T.O."/>
            <person name="Devries R.P."/>
            <person name="Grigoriev I.V."/>
            <person name="Machida M."/>
            <person name="Baker S.E."/>
            <person name="Andersen M.R."/>
        </authorList>
    </citation>
    <scope>NUCLEOTIDE SEQUENCE [LARGE SCALE GENOMIC DNA]</scope>
    <source>
        <strain evidence="2 3">CBS 151.66</strain>
    </source>
</reference>
<accession>A0A5N5WRW8</accession>
<dbReference type="PANTHER" id="PTHR11803">
    <property type="entry name" value="2-IMINOBUTANOATE/2-IMINOPROPANOATE DEAMINASE RIDA"/>
    <property type="match status" value="1"/>
</dbReference>
<dbReference type="InterPro" id="IPR035959">
    <property type="entry name" value="RutC-like_sf"/>
</dbReference>
<dbReference type="InterPro" id="IPR006175">
    <property type="entry name" value="YjgF/YER057c/UK114"/>
</dbReference>
<dbReference type="Pfam" id="PF01042">
    <property type="entry name" value="Ribonuc_L-PSP"/>
    <property type="match status" value="1"/>
</dbReference>
<protein>
    <submittedName>
        <fullName evidence="2">YjgF-like protein</fullName>
    </submittedName>
</protein>
<dbReference type="GO" id="GO:0005739">
    <property type="term" value="C:mitochondrion"/>
    <property type="evidence" value="ECO:0007669"/>
    <property type="project" value="TreeGrafter"/>
</dbReference>
<dbReference type="PANTHER" id="PTHR11803:SF42">
    <property type="entry name" value="MMF1"/>
    <property type="match status" value="1"/>
</dbReference>
<dbReference type="Proteomes" id="UP000326565">
    <property type="component" value="Unassembled WGS sequence"/>
</dbReference>
<proteinExistence type="inferred from homology"/>
<dbReference type="FunFam" id="3.30.1330.40:FF:000001">
    <property type="entry name" value="L-PSP family endoribonuclease"/>
    <property type="match status" value="1"/>
</dbReference>
<dbReference type="GO" id="GO:0019239">
    <property type="term" value="F:deaminase activity"/>
    <property type="evidence" value="ECO:0007669"/>
    <property type="project" value="TreeGrafter"/>
</dbReference>
<comment type="similarity">
    <text evidence="1">Belongs to the RutC family.</text>
</comment>
<evidence type="ECO:0000313" key="2">
    <source>
        <dbReference type="EMBL" id="KAB8069954.1"/>
    </source>
</evidence>